<dbReference type="AlphaFoldDB" id="A0AAU8NBT2"/>
<evidence type="ECO:0008006" key="3">
    <source>
        <dbReference type="Google" id="ProtNLM"/>
    </source>
</evidence>
<protein>
    <recommendedName>
        <fullName evidence="3">PH domain-containing protein</fullName>
    </recommendedName>
</protein>
<keyword evidence="1" id="KW-0472">Membrane</keyword>
<accession>A0AAU8NBT2</accession>
<name>A0AAU8NBT2_9BACL</name>
<dbReference type="EMBL" id="CP159992">
    <property type="protein sequence ID" value="XCP93530.1"/>
    <property type="molecule type" value="Genomic_DNA"/>
</dbReference>
<dbReference type="RefSeq" id="WP_366290384.1">
    <property type="nucleotide sequence ID" value="NZ_CP159992.1"/>
</dbReference>
<sequence>MLSGTSEHQQGEIRYRRITAIWKAALCLLFLVLCILLLGVIFSGKTESVEKIYYPMAAILGMWMVGPFFFMFLNRSIQREAVLVSWDKHSLRAGQRDIPWNQIRKIELAAPARSKWQLSASPMYALYLKDGTRIHIHTDHLFGKKKLQASLSILQNSLQEHQGPDAGSPSP</sequence>
<evidence type="ECO:0000256" key="1">
    <source>
        <dbReference type="SAM" id="Phobius"/>
    </source>
</evidence>
<reference evidence="2" key="1">
    <citation type="submission" date="2024-05" db="EMBL/GenBank/DDBJ databases">
        <title>Draft genome assemblies of 36 bacteria isolated from hibernating arctic ground squirrels.</title>
        <authorList>
            <person name="McKee H."/>
            <person name="Mullen L."/>
            <person name="Drown D.M."/>
            <person name="Duddleston K.N."/>
        </authorList>
    </citation>
    <scope>NUCLEOTIDE SEQUENCE</scope>
    <source>
        <strain evidence="2">AN1007</strain>
    </source>
</reference>
<proteinExistence type="predicted"/>
<evidence type="ECO:0000313" key="2">
    <source>
        <dbReference type="EMBL" id="XCP93530.1"/>
    </source>
</evidence>
<feature type="transmembrane region" description="Helical" evidence="1">
    <location>
        <begin position="20"/>
        <end position="41"/>
    </location>
</feature>
<keyword evidence="1" id="KW-0812">Transmembrane</keyword>
<keyword evidence="1" id="KW-1133">Transmembrane helix</keyword>
<organism evidence="2">
    <name type="scientific">Paenibacillus sp. AN1007</name>
    <dbReference type="NCBI Taxonomy" id="3151385"/>
    <lineage>
        <taxon>Bacteria</taxon>
        <taxon>Bacillati</taxon>
        <taxon>Bacillota</taxon>
        <taxon>Bacilli</taxon>
        <taxon>Bacillales</taxon>
        <taxon>Paenibacillaceae</taxon>
        <taxon>Paenibacillus</taxon>
    </lineage>
</organism>
<gene>
    <name evidence="2" type="ORF">ABXS70_20280</name>
</gene>
<feature type="transmembrane region" description="Helical" evidence="1">
    <location>
        <begin position="53"/>
        <end position="73"/>
    </location>
</feature>